<feature type="domain" description="DNA polymerase III beta sliding clamp central" evidence="11">
    <location>
        <begin position="128"/>
        <end position="252"/>
    </location>
</feature>
<dbReference type="GO" id="GO:0006271">
    <property type="term" value="P:DNA strand elongation involved in DNA replication"/>
    <property type="evidence" value="ECO:0007669"/>
    <property type="project" value="TreeGrafter"/>
</dbReference>
<dbReference type="CDD" id="cd00140">
    <property type="entry name" value="beta_clamp"/>
    <property type="match status" value="1"/>
</dbReference>
<gene>
    <name evidence="13" type="primary">dnaN</name>
    <name evidence="13" type="ORF">COX00_01125</name>
</gene>
<evidence type="ECO:0000256" key="8">
    <source>
        <dbReference type="ARBA" id="ARBA00023125"/>
    </source>
</evidence>
<evidence type="ECO:0000256" key="9">
    <source>
        <dbReference type="PIRNR" id="PIRNR000804"/>
    </source>
</evidence>
<comment type="caution">
    <text evidence="13">The sequence shown here is derived from an EMBL/GenBank/DDBJ whole genome shotgun (WGS) entry which is preliminary data.</text>
</comment>
<evidence type="ECO:0000256" key="4">
    <source>
        <dbReference type="ARBA" id="ARBA00022679"/>
    </source>
</evidence>
<dbReference type="InterPro" id="IPR046938">
    <property type="entry name" value="DNA_clamp_sf"/>
</dbReference>
<dbReference type="Pfam" id="PF02767">
    <property type="entry name" value="DNA_pol3_beta_2"/>
    <property type="match status" value="1"/>
</dbReference>
<dbReference type="PANTHER" id="PTHR30478:SF0">
    <property type="entry name" value="BETA SLIDING CLAMP"/>
    <property type="match status" value="1"/>
</dbReference>
<comment type="subcellular location">
    <subcellularLocation>
        <location evidence="1 9">Cytoplasm</location>
    </subcellularLocation>
</comment>
<dbReference type="GO" id="GO:0008408">
    <property type="term" value="F:3'-5' exonuclease activity"/>
    <property type="evidence" value="ECO:0007669"/>
    <property type="project" value="InterPro"/>
</dbReference>
<dbReference type="NCBIfam" id="TIGR00663">
    <property type="entry name" value="dnan"/>
    <property type="match status" value="1"/>
</dbReference>
<evidence type="ECO:0000259" key="12">
    <source>
        <dbReference type="Pfam" id="PF02768"/>
    </source>
</evidence>
<keyword evidence="8" id="KW-0238">DNA-binding</keyword>
<dbReference type="InterPro" id="IPR022635">
    <property type="entry name" value="DNA_polIII_beta_C"/>
</dbReference>
<dbReference type="GO" id="GO:0009360">
    <property type="term" value="C:DNA polymerase III complex"/>
    <property type="evidence" value="ECO:0007669"/>
    <property type="project" value="InterPro"/>
</dbReference>
<evidence type="ECO:0000313" key="13">
    <source>
        <dbReference type="EMBL" id="PIP60828.1"/>
    </source>
</evidence>
<comment type="similarity">
    <text evidence="2 9">Belongs to the beta sliding clamp family.</text>
</comment>
<feature type="domain" description="DNA polymerase III beta sliding clamp N-terminal" evidence="10">
    <location>
        <begin position="1"/>
        <end position="118"/>
    </location>
</feature>
<sequence length="376" mass="40521">MHVACTQENLLQGLSLVSHIAGKNSNLPILSHVLLKTDGGGLKLSATNLEMAVSAQVRGKIEATGEFTVPVKLLQDYITLLPSGKVELVVQDDVLEIVSDGKKTTIKGMPSSEFPLLPKLVGDGGYKIEAEVLREAIDQVAFAVSSSESRPELGGVACYFNVFGPGALVMAATDSYRLTERIVKLAAGNPTGELRCIVPAKAMQEAARILSIYKDEVATPEEVVWTMNESQLVMNYGSVELISRLIEGSFPDYRQIIPTETATTAVVARRELAKAIRAAALFARQGIFDVHLEVLADGRLKIASSDSGTGTHSDAIQASVDGGENAVTVNFKYMMDGLSALRGNEVVIKLIDAMNPVLLQEKDGEDYRYIVMPIRQ</sequence>
<keyword evidence="5 9" id="KW-0548">Nucleotidyltransferase</keyword>
<comment type="subunit">
    <text evidence="9">Forms a ring-shaped head-to-tail homodimer around DNA.</text>
</comment>
<dbReference type="SMART" id="SM00480">
    <property type="entry name" value="POL3Bc"/>
    <property type="match status" value="1"/>
</dbReference>
<keyword evidence="3 9" id="KW-0963">Cytoplasm</keyword>
<dbReference type="AlphaFoldDB" id="A0A2H0BV12"/>
<dbReference type="Gene3D" id="3.10.150.10">
    <property type="entry name" value="DNA Polymerase III, subunit A, domain 2"/>
    <property type="match status" value="1"/>
</dbReference>
<evidence type="ECO:0000259" key="11">
    <source>
        <dbReference type="Pfam" id="PF02767"/>
    </source>
</evidence>
<protein>
    <recommendedName>
        <fullName evidence="9">Beta sliding clamp</fullName>
    </recommendedName>
</protein>
<keyword evidence="6 9" id="KW-0235">DNA replication</keyword>
<evidence type="ECO:0000313" key="14">
    <source>
        <dbReference type="Proteomes" id="UP000231581"/>
    </source>
</evidence>
<keyword evidence="4 9" id="KW-0808">Transferase</keyword>
<evidence type="ECO:0000256" key="3">
    <source>
        <dbReference type="ARBA" id="ARBA00022490"/>
    </source>
</evidence>
<evidence type="ECO:0000256" key="7">
    <source>
        <dbReference type="ARBA" id="ARBA00022932"/>
    </source>
</evidence>
<dbReference type="Pfam" id="PF02768">
    <property type="entry name" value="DNA_pol3_beta_3"/>
    <property type="match status" value="1"/>
</dbReference>
<evidence type="ECO:0000256" key="2">
    <source>
        <dbReference type="ARBA" id="ARBA00010752"/>
    </source>
</evidence>
<organism evidence="13 14">
    <name type="scientific">Candidatus Uhrbacteria bacterium CG22_combo_CG10-13_8_21_14_all_47_17</name>
    <dbReference type="NCBI Taxonomy" id="1975041"/>
    <lineage>
        <taxon>Bacteria</taxon>
        <taxon>Candidatus Uhriibacteriota</taxon>
    </lineage>
</organism>
<dbReference type="InterPro" id="IPR001001">
    <property type="entry name" value="DNA_polIII_beta"/>
</dbReference>
<dbReference type="PANTHER" id="PTHR30478">
    <property type="entry name" value="DNA POLYMERASE III SUBUNIT BETA"/>
    <property type="match status" value="1"/>
</dbReference>
<dbReference type="Proteomes" id="UP000231581">
    <property type="component" value="Unassembled WGS sequence"/>
</dbReference>
<dbReference type="SUPFAM" id="SSF55979">
    <property type="entry name" value="DNA clamp"/>
    <property type="match status" value="3"/>
</dbReference>
<dbReference type="Pfam" id="PF00712">
    <property type="entry name" value="DNA_pol3_beta"/>
    <property type="match status" value="1"/>
</dbReference>
<keyword evidence="7 9" id="KW-0239">DNA-directed DNA polymerase</keyword>
<comment type="function">
    <text evidence="9">Confers DNA tethering and processivity to DNA polymerases and other proteins. Acts as a clamp, forming a ring around DNA (a reaction catalyzed by the clamp-loading complex) which diffuses in an ATP-independent manner freely and bidirectionally along dsDNA. Initially characterized for its ability to contact the catalytic subunit of DNA polymerase III (Pol III), a complex, multichain enzyme responsible for most of the replicative synthesis in bacteria; Pol III exhibits 3'-5' exonuclease proofreading activity. The beta chain is required for initiation of replication as well as for processivity of DNA replication.</text>
</comment>
<feature type="domain" description="DNA polymerase III beta sliding clamp C-terminal" evidence="12">
    <location>
        <begin position="254"/>
        <end position="375"/>
    </location>
</feature>
<dbReference type="EMBL" id="PCSZ01000026">
    <property type="protein sequence ID" value="PIP60828.1"/>
    <property type="molecule type" value="Genomic_DNA"/>
</dbReference>
<evidence type="ECO:0000256" key="5">
    <source>
        <dbReference type="ARBA" id="ARBA00022695"/>
    </source>
</evidence>
<evidence type="ECO:0000256" key="6">
    <source>
        <dbReference type="ARBA" id="ARBA00022705"/>
    </source>
</evidence>
<proteinExistence type="inferred from homology"/>
<dbReference type="GO" id="GO:0003677">
    <property type="term" value="F:DNA binding"/>
    <property type="evidence" value="ECO:0007669"/>
    <property type="project" value="UniProtKB-UniRule"/>
</dbReference>
<reference evidence="13 14" key="1">
    <citation type="submission" date="2017-09" db="EMBL/GenBank/DDBJ databases">
        <title>Depth-based differentiation of microbial function through sediment-hosted aquifers and enrichment of novel symbionts in the deep terrestrial subsurface.</title>
        <authorList>
            <person name="Probst A.J."/>
            <person name="Ladd B."/>
            <person name="Jarett J.K."/>
            <person name="Geller-Mcgrath D.E."/>
            <person name="Sieber C.M."/>
            <person name="Emerson J.B."/>
            <person name="Anantharaman K."/>
            <person name="Thomas B.C."/>
            <person name="Malmstrom R."/>
            <person name="Stieglmeier M."/>
            <person name="Klingl A."/>
            <person name="Woyke T."/>
            <person name="Ryan C.M."/>
            <person name="Banfield J.F."/>
        </authorList>
    </citation>
    <scope>NUCLEOTIDE SEQUENCE [LARGE SCALE GENOMIC DNA]</scope>
    <source>
        <strain evidence="13">CG22_combo_CG10-13_8_21_14_all_47_17</strain>
    </source>
</reference>
<accession>A0A2H0BV12</accession>
<name>A0A2H0BV12_9BACT</name>
<dbReference type="GO" id="GO:0005737">
    <property type="term" value="C:cytoplasm"/>
    <property type="evidence" value="ECO:0007669"/>
    <property type="project" value="UniProtKB-SubCell"/>
</dbReference>
<dbReference type="PIRSF" id="PIRSF000804">
    <property type="entry name" value="DNA_pol_III_b"/>
    <property type="match status" value="1"/>
</dbReference>
<dbReference type="GO" id="GO:0003887">
    <property type="term" value="F:DNA-directed DNA polymerase activity"/>
    <property type="evidence" value="ECO:0007669"/>
    <property type="project" value="UniProtKB-UniRule"/>
</dbReference>
<evidence type="ECO:0000256" key="1">
    <source>
        <dbReference type="ARBA" id="ARBA00004496"/>
    </source>
</evidence>
<evidence type="ECO:0000259" key="10">
    <source>
        <dbReference type="Pfam" id="PF00712"/>
    </source>
</evidence>
<dbReference type="Gene3D" id="3.70.10.10">
    <property type="match status" value="1"/>
</dbReference>
<dbReference type="InterPro" id="IPR022637">
    <property type="entry name" value="DNA_polIII_beta_cen"/>
</dbReference>
<dbReference type="InterPro" id="IPR022634">
    <property type="entry name" value="DNA_polIII_beta_N"/>
</dbReference>